<reference evidence="1" key="1">
    <citation type="submission" date="2020-03" db="EMBL/GenBank/DDBJ databases">
        <title>The deep terrestrial virosphere.</title>
        <authorList>
            <person name="Holmfeldt K."/>
            <person name="Nilsson E."/>
            <person name="Simone D."/>
            <person name="Lopez-Fernandez M."/>
            <person name="Wu X."/>
            <person name="de Brujin I."/>
            <person name="Lundin D."/>
            <person name="Andersson A."/>
            <person name="Bertilsson S."/>
            <person name="Dopson M."/>
        </authorList>
    </citation>
    <scope>NUCLEOTIDE SEQUENCE</scope>
    <source>
        <strain evidence="1">TM448A00919</strain>
        <strain evidence="2">TM448B01113</strain>
    </source>
</reference>
<evidence type="ECO:0000313" key="1">
    <source>
        <dbReference type="EMBL" id="QJA48357.1"/>
    </source>
</evidence>
<organism evidence="1">
    <name type="scientific">viral metagenome</name>
    <dbReference type="NCBI Taxonomy" id="1070528"/>
    <lineage>
        <taxon>unclassified sequences</taxon>
        <taxon>metagenomes</taxon>
        <taxon>organismal metagenomes</taxon>
    </lineage>
</organism>
<gene>
    <name evidence="1" type="ORF">TM448A00919_0017</name>
    <name evidence="2" type="ORF">TM448B01113_0015</name>
</gene>
<proteinExistence type="predicted"/>
<dbReference type="EMBL" id="MT144706">
    <property type="protein sequence ID" value="QJH97899.1"/>
    <property type="molecule type" value="Genomic_DNA"/>
</dbReference>
<dbReference type="AlphaFoldDB" id="A0A6H1ZM09"/>
<accession>A0A6H1ZM09</accession>
<sequence>MEGVELTDAIISYTDDMWSYKLGKEATDSQKKEFNGSRKEADLWNALTYKTTPSEFIEERVGSKGKMLEYIRQFYVIRELNRLFPGWRVSNWKLWYQPEVRTWVFTGNLVITYFSMRTEKWTKRPIPGIGAAYVHSKTSDDGAPSQPDDMAKSTRTEFIKNAAYWLGIGFDVYSQEIPLSLVSRFEDLIRQWEVKDYVLEVAETITKRKAFETFVDNLPQEDDTSKFIELIGRAKGDKTKLWLDFQKQNRNTVKNWLNQYETFLNKQQQTNGVTNG</sequence>
<dbReference type="EMBL" id="MT144081">
    <property type="protein sequence ID" value="QJA48357.1"/>
    <property type="molecule type" value="Genomic_DNA"/>
</dbReference>
<protein>
    <submittedName>
        <fullName evidence="1">Uncharacterized protein</fullName>
    </submittedName>
</protein>
<name>A0A6H1ZM09_9ZZZZ</name>
<evidence type="ECO:0000313" key="2">
    <source>
        <dbReference type="EMBL" id="QJH97899.1"/>
    </source>
</evidence>